<reference evidence="1 2" key="1">
    <citation type="submission" date="2020-07" db="EMBL/GenBank/DDBJ databases">
        <title>Diversity of carbapenemase encoding genes among Pseudomonas putida group clinical isolates in a tertiary Brazilian hospital.</title>
        <authorList>
            <person name="Alberto-Lei F."/>
            <person name="Nodari C.S."/>
            <person name="Streling A.P."/>
            <person name="Paulino J.T."/>
            <person name="Bessa-Neto F.O."/>
            <person name="Cayo R."/>
            <person name="Gales A.C."/>
        </authorList>
    </citation>
    <scope>NUCLEOTIDE SEQUENCE [LARGE SCALE GENOMIC DNA]</scope>
    <source>
        <strain evidence="1 2">14802</strain>
    </source>
</reference>
<dbReference type="AlphaFoldDB" id="A0A7W2PXT9"/>
<proteinExistence type="predicted"/>
<evidence type="ECO:0000313" key="1">
    <source>
        <dbReference type="EMBL" id="MBA6064804.1"/>
    </source>
</evidence>
<accession>A0A7W2PXT9</accession>
<protein>
    <submittedName>
        <fullName evidence="1">Uncharacterized protein</fullName>
    </submittedName>
</protein>
<comment type="caution">
    <text evidence="1">The sequence shown here is derived from an EMBL/GenBank/DDBJ whole genome shotgun (WGS) entry which is preliminary data.</text>
</comment>
<evidence type="ECO:0000313" key="2">
    <source>
        <dbReference type="Proteomes" id="UP000541770"/>
    </source>
</evidence>
<name>A0A7W2PXT9_9PSED</name>
<organism evidence="1 2">
    <name type="scientific">Pseudomonas mosselii</name>
    <dbReference type="NCBI Taxonomy" id="78327"/>
    <lineage>
        <taxon>Bacteria</taxon>
        <taxon>Pseudomonadati</taxon>
        <taxon>Pseudomonadota</taxon>
        <taxon>Gammaproteobacteria</taxon>
        <taxon>Pseudomonadales</taxon>
        <taxon>Pseudomonadaceae</taxon>
        <taxon>Pseudomonas</taxon>
    </lineage>
</organism>
<dbReference type="Proteomes" id="UP000541770">
    <property type="component" value="Unassembled WGS sequence"/>
</dbReference>
<gene>
    <name evidence="1" type="ORF">H4C75_08495</name>
</gene>
<dbReference type="EMBL" id="JACGDE010000004">
    <property type="protein sequence ID" value="MBA6064804.1"/>
    <property type="molecule type" value="Genomic_DNA"/>
</dbReference>
<sequence length="310" mass="33880">MPTPAGSAVFTMQLKDDLAIGPPTYLENQVLSQADKYEALTTTLDGKFVIASTAFNKEGTLDNPGLDVLNTLVYWPVIAPDQAKVLSPSTRGGITSSRELREKIFKAIDLHKQQEGGAHSPATSYFQVEALTTAPDDTLLIGLRKYGQDSKTATFSFLLLSVSLKQLDGELMLGDAFKVILDLTPDKLARELGLPDGSLAELGLSGIEFDRYNNDRFYAVTSFEKGDVLGGYLWMLPLEKGAAGQPQPVRGKDGAPIKFANKPEGVEVLDQHRVLVVHDDDRVKVKDDENGSVRKDYEFTYSVINLAPTQ</sequence>